<sequence>MDPRPLTIFWNKETPKLICERYYSPTELAKLEPAGGAVECGCSYKFSPCPTCDPEQMFVLDGFGASSKRCSLGCAKGYVFEGGETNLISCKAGTWIGTSRTNMTTVPVPAPYGYIRTGCVPETTAPVCSAPAYNSLFSCDGCDRTKLVRQSSTKGGCVLKCDKGFRLVLIKKTTREVTRAQEAVFQQNQWLIYPLGEVVDPPVPMSSSDAQFSCEPATPHIPQTSTTTGPVCGCSYALKQCLACDNGQMIGGHDGAGTCRLSCGPGYQLQLNGSAVDNGFISAATCANYKWFGRYASFGSTFTLAIAPAFACVRVASAKCTATYSPLSACTTCDSTKLQRLSTLKQCQLGCTTGFRLVAHTANSLDGAKRFSELIAVFSQGGTSRRR</sequence>
<protein>
    <recommendedName>
        <fullName evidence="3">Sushi domain-containing protein</fullName>
    </recommendedName>
</protein>
<evidence type="ECO:0008006" key="3">
    <source>
        <dbReference type="Google" id="ProtNLM"/>
    </source>
</evidence>
<gene>
    <name evidence="1" type="ORF">PMAYCL1PPCAC_10283</name>
</gene>
<dbReference type="AlphaFoldDB" id="A0AAN4ZF50"/>
<reference evidence="2" key="1">
    <citation type="submission" date="2022-10" db="EMBL/GenBank/DDBJ databases">
        <title>Genome assembly of Pristionchus species.</title>
        <authorList>
            <person name="Yoshida K."/>
            <person name="Sommer R.J."/>
        </authorList>
    </citation>
    <scope>NUCLEOTIDE SEQUENCE [LARGE SCALE GENOMIC DNA]</scope>
    <source>
        <strain evidence="2">RS5460</strain>
    </source>
</reference>
<evidence type="ECO:0000313" key="1">
    <source>
        <dbReference type="EMBL" id="GMR40088.1"/>
    </source>
</evidence>
<accession>A0AAN4ZF50</accession>
<keyword evidence="2" id="KW-1185">Reference proteome</keyword>
<comment type="caution">
    <text evidence="1">The sequence shown here is derived from an EMBL/GenBank/DDBJ whole genome shotgun (WGS) entry which is preliminary data.</text>
</comment>
<evidence type="ECO:0000313" key="2">
    <source>
        <dbReference type="Proteomes" id="UP001328107"/>
    </source>
</evidence>
<name>A0AAN4ZF50_9BILA</name>
<dbReference type="Proteomes" id="UP001328107">
    <property type="component" value="Unassembled WGS sequence"/>
</dbReference>
<dbReference type="EMBL" id="BTRK01000003">
    <property type="protein sequence ID" value="GMR40088.1"/>
    <property type="molecule type" value="Genomic_DNA"/>
</dbReference>
<organism evidence="1 2">
    <name type="scientific">Pristionchus mayeri</name>
    <dbReference type="NCBI Taxonomy" id="1317129"/>
    <lineage>
        <taxon>Eukaryota</taxon>
        <taxon>Metazoa</taxon>
        <taxon>Ecdysozoa</taxon>
        <taxon>Nematoda</taxon>
        <taxon>Chromadorea</taxon>
        <taxon>Rhabditida</taxon>
        <taxon>Rhabditina</taxon>
        <taxon>Diplogasteromorpha</taxon>
        <taxon>Diplogasteroidea</taxon>
        <taxon>Neodiplogasteridae</taxon>
        <taxon>Pristionchus</taxon>
    </lineage>
</organism>
<proteinExistence type="predicted"/>